<feature type="compositionally biased region" description="Basic and acidic residues" evidence="1">
    <location>
        <begin position="17"/>
        <end position="27"/>
    </location>
</feature>
<evidence type="ECO:0000256" key="1">
    <source>
        <dbReference type="SAM" id="MobiDB-lite"/>
    </source>
</evidence>
<accession>X1FYV9</accession>
<proteinExistence type="predicted"/>
<gene>
    <name evidence="2" type="ORF">S03H2_27566</name>
</gene>
<feature type="non-terminal residue" evidence="2">
    <location>
        <position position="1"/>
    </location>
</feature>
<reference evidence="2" key="1">
    <citation type="journal article" date="2014" name="Front. Microbiol.">
        <title>High frequency of phylogenetically diverse reductive dehalogenase-homologous genes in deep subseafloor sedimentary metagenomes.</title>
        <authorList>
            <person name="Kawai M."/>
            <person name="Futagami T."/>
            <person name="Toyoda A."/>
            <person name="Takaki Y."/>
            <person name="Nishi S."/>
            <person name="Hori S."/>
            <person name="Arai W."/>
            <person name="Tsubouchi T."/>
            <person name="Morono Y."/>
            <person name="Uchiyama I."/>
            <person name="Ito T."/>
            <person name="Fujiyama A."/>
            <person name="Inagaki F."/>
            <person name="Takami H."/>
        </authorList>
    </citation>
    <scope>NUCLEOTIDE SEQUENCE</scope>
    <source>
        <strain evidence="2">Expedition CK06-06</strain>
    </source>
</reference>
<evidence type="ECO:0000313" key="2">
    <source>
        <dbReference type="EMBL" id="GAH50192.1"/>
    </source>
</evidence>
<comment type="caution">
    <text evidence="2">The sequence shown here is derived from an EMBL/GenBank/DDBJ whole genome shotgun (WGS) entry which is preliminary data.</text>
</comment>
<organism evidence="2">
    <name type="scientific">marine sediment metagenome</name>
    <dbReference type="NCBI Taxonomy" id="412755"/>
    <lineage>
        <taxon>unclassified sequences</taxon>
        <taxon>metagenomes</taxon>
        <taxon>ecological metagenomes</taxon>
    </lineage>
</organism>
<protein>
    <submittedName>
        <fullName evidence="2">Uncharacterized protein</fullName>
    </submittedName>
</protein>
<sequence>GSFYIFYSEMLQQGAMGDKRTGKKDAETGQEGCSGSFEEAGPNCLRGPCPEGKFKCENPPKASDFDA</sequence>
<name>X1FYV9_9ZZZZ</name>
<dbReference type="AlphaFoldDB" id="X1FYV9"/>
<feature type="region of interest" description="Disordered" evidence="1">
    <location>
        <begin position="15"/>
        <end position="37"/>
    </location>
</feature>
<dbReference type="EMBL" id="BARU01016588">
    <property type="protein sequence ID" value="GAH50192.1"/>
    <property type="molecule type" value="Genomic_DNA"/>
</dbReference>